<evidence type="ECO:0000313" key="5">
    <source>
        <dbReference type="Proteomes" id="UP001328733"/>
    </source>
</evidence>
<reference evidence="4 5" key="1">
    <citation type="submission" date="2024-01" db="EMBL/GenBank/DDBJ databases">
        <title>Genomic insights into the taxonomy and metabolism of the cyanobacterium Pannus brasiliensis CCIBt3594.</title>
        <authorList>
            <person name="Machado M."/>
            <person name="Botero N.B."/>
            <person name="Andreote A.P.D."/>
            <person name="Feitosa A.M.T."/>
            <person name="Popin R."/>
            <person name="Sivonen K."/>
            <person name="Fiore M.F."/>
        </authorList>
    </citation>
    <scope>NUCLEOTIDE SEQUENCE [LARGE SCALE GENOMIC DNA]</scope>
    <source>
        <strain evidence="4 5">CCIBt3594</strain>
    </source>
</reference>
<accession>A0AAW9QLG5</accession>
<protein>
    <submittedName>
        <fullName evidence="4">Glutathione S-transferase family protein</fullName>
    </submittedName>
</protein>
<dbReference type="Proteomes" id="UP001328733">
    <property type="component" value="Unassembled WGS sequence"/>
</dbReference>
<dbReference type="SUPFAM" id="SSF47616">
    <property type="entry name" value="GST C-terminal domain-like"/>
    <property type="match status" value="1"/>
</dbReference>
<dbReference type="Gene3D" id="1.20.1050.10">
    <property type="match status" value="1"/>
</dbReference>
<evidence type="ECO:0000256" key="1">
    <source>
        <dbReference type="SAM" id="MobiDB-lite"/>
    </source>
</evidence>
<dbReference type="Pfam" id="PF00043">
    <property type="entry name" value="GST_C"/>
    <property type="match status" value="1"/>
</dbReference>
<dbReference type="InterPro" id="IPR004045">
    <property type="entry name" value="Glutathione_S-Trfase_N"/>
</dbReference>
<dbReference type="PANTHER" id="PTHR42673">
    <property type="entry name" value="MALEYLACETOACETATE ISOMERASE"/>
    <property type="match status" value="1"/>
</dbReference>
<dbReference type="PANTHER" id="PTHR42673:SF4">
    <property type="entry name" value="MALEYLACETOACETATE ISOMERASE"/>
    <property type="match status" value="1"/>
</dbReference>
<evidence type="ECO:0000259" key="2">
    <source>
        <dbReference type="PROSITE" id="PS50404"/>
    </source>
</evidence>
<organism evidence="4 5">
    <name type="scientific">Pannus brasiliensis CCIBt3594</name>
    <dbReference type="NCBI Taxonomy" id="1427578"/>
    <lineage>
        <taxon>Bacteria</taxon>
        <taxon>Bacillati</taxon>
        <taxon>Cyanobacteriota</taxon>
        <taxon>Cyanophyceae</taxon>
        <taxon>Oscillatoriophycideae</taxon>
        <taxon>Chroococcales</taxon>
        <taxon>Microcystaceae</taxon>
        <taxon>Pannus</taxon>
    </lineage>
</organism>
<dbReference type="InterPro" id="IPR040079">
    <property type="entry name" value="Glutathione_S-Trfase"/>
</dbReference>
<dbReference type="InterPro" id="IPR036282">
    <property type="entry name" value="Glutathione-S-Trfase_C_sf"/>
</dbReference>
<keyword evidence="5" id="KW-1185">Reference proteome</keyword>
<dbReference type="AlphaFoldDB" id="A0AAW9QLG5"/>
<dbReference type="PROSITE" id="PS50405">
    <property type="entry name" value="GST_CTER"/>
    <property type="match status" value="1"/>
</dbReference>
<sequence>MLKLYHLPISFNSRRVWIALLEKGLEFELIPLRLDGDQLQPEFLALNPFHRIPVLVDGDFTVIESLAILDYLEAKYPTPALLPADPRSLAKVKMVEMVTLTELIPQITLFSRQSLWGTDIDASQLAAAKERTATVLRFFESLLGDNPYFAGEMFTSAEIVAGTIVPLLHYFQIDLSDYPRLSRWSEGLLQRESWRSTAPTPEQIEEFKATRPTT</sequence>
<dbReference type="GO" id="GO:0006559">
    <property type="term" value="P:L-phenylalanine catabolic process"/>
    <property type="evidence" value="ECO:0007669"/>
    <property type="project" value="TreeGrafter"/>
</dbReference>
<dbReference type="SFLD" id="SFLDG00358">
    <property type="entry name" value="Main_(cytGST)"/>
    <property type="match status" value="1"/>
</dbReference>
<dbReference type="SFLD" id="SFLDS00019">
    <property type="entry name" value="Glutathione_Transferase_(cytos"/>
    <property type="match status" value="1"/>
</dbReference>
<dbReference type="Pfam" id="PF13417">
    <property type="entry name" value="GST_N_3"/>
    <property type="match status" value="1"/>
</dbReference>
<gene>
    <name evidence="4" type="ORF">V0288_02585</name>
</gene>
<feature type="domain" description="GST C-terminal" evidence="3">
    <location>
        <begin position="85"/>
        <end position="214"/>
    </location>
</feature>
<dbReference type="GO" id="GO:0006749">
    <property type="term" value="P:glutathione metabolic process"/>
    <property type="evidence" value="ECO:0007669"/>
    <property type="project" value="TreeGrafter"/>
</dbReference>
<dbReference type="RefSeq" id="WP_332863443.1">
    <property type="nucleotide sequence ID" value="NZ_JBAFSM010000003.1"/>
</dbReference>
<comment type="caution">
    <text evidence="4">The sequence shown here is derived from an EMBL/GenBank/DDBJ whole genome shotgun (WGS) entry which is preliminary data.</text>
</comment>
<dbReference type="InterPro" id="IPR036249">
    <property type="entry name" value="Thioredoxin-like_sf"/>
</dbReference>
<dbReference type="InterPro" id="IPR004046">
    <property type="entry name" value="GST_C"/>
</dbReference>
<dbReference type="Gene3D" id="3.40.30.10">
    <property type="entry name" value="Glutaredoxin"/>
    <property type="match status" value="1"/>
</dbReference>
<evidence type="ECO:0000259" key="3">
    <source>
        <dbReference type="PROSITE" id="PS50405"/>
    </source>
</evidence>
<dbReference type="InterPro" id="IPR010987">
    <property type="entry name" value="Glutathione-S-Trfase_C-like"/>
</dbReference>
<dbReference type="PROSITE" id="PS50404">
    <property type="entry name" value="GST_NTER"/>
    <property type="match status" value="1"/>
</dbReference>
<dbReference type="SUPFAM" id="SSF52833">
    <property type="entry name" value="Thioredoxin-like"/>
    <property type="match status" value="1"/>
</dbReference>
<dbReference type="GO" id="GO:0004364">
    <property type="term" value="F:glutathione transferase activity"/>
    <property type="evidence" value="ECO:0007669"/>
    <property type="project" value="TreeGrafter"/>
</dbReference>
<proteinExistence type="predicted"/>
<evidence type="ECO:0000313" key="4">
    <source>
        <dbReference type="EMBL" id="MEG3435994.1"/>
    </source>
</evidence>
<dbReference type="GO" id="GO:0016034">
    <property type="term" value="F:maleylacetoacetate isomerase activity"/>
    <property type="evidence" value="ECO:0007669"/>
    <property type="project" value="TreeGrafter"/>
</dbReference>
<name>A0AAW9QLG5_9CHRO</name>
<dbReference type="EMBL" id="JBAFSM010000003">
    <property type="protein sequence ID" value="MEG3435994.1"/>
    <property type="molecule type" value="Genomic_DNA"/>
</dbReference>
<feature type="compositionally biased region" description="Basic and acidic residues" evidence="1">
    <location>
        <begin position="205"/>
        <end position="214"/>
    </location>
</feature>
<feature type="domain" description="GST N-terminal" evidence="2">
    <location>
        <begin position="1"/>
        <end position="80"/>
    </location>
</feature>
<feature type="region of interest" description="Disordered" evidence="1">
    <location>
        <begin position="195"/>
        <end position="214"/>
    </location>
</feature>